<protein>
    <submittedName>
        <fullName evidence="2">Uncharacterized protein</fullName>
    </submittedName>
</protein>
<dbReference type="Proteomes" id="UP000699042">
    <property type="component" value="Unassembled WGS sequence"/>
</dbReference>
<name>A0A9P7U8J3_9PEZI</name>
<dbReference type="AlphaFoldDB" id="A0A9P7U8J3"/>
<keyword evidence="3" id="KW-1185">Reference proteome</keyword>
<accession>A0A9P7U8J3</accession>
<evidence type="ECO:0000256" key="1">
    <source>
        <dbReference type="SAM" id="MobiDB-lite"/>
    </source>
</evidence>
<reference evidence="2" key="1">
    <citation type="submission" date="2021-05" db="EMBL/GenBank/DDBJ databases">
        <title>Comparative genomics of three Colletotrichum scovillei strains and genetic complementation revealed genes involved fungal growth and virulence on chili pepper.</title>
        <authorList>
            <person name="Hsieh D.-K."/>
            <person name="Chuang S.-C."/>
            <person name="Chen C.-Y."/>
            <person name="Chao Y.-T."/>
            <person name="Lu M.-Y.J."/>
            <person name="Lee M.-H."/>
            <person name="Shih M.-C."/>
        </authorList>
    </citation>
    <scope>NUCLEOTIDE SEQUENCE</scope>
    <source>
        <strain evidence="2">Coll-153</strain>
    </source>
</reference>
<feature type="compositionally biased region" description="Polar residues" evidence="1">
    <location>
        <begin position="49"/>
        <end position="62"/>
    </location>
</feature>
<feature type="region of interest" description="Disordered" evidence="1">
    <location>
        <begin position="40"/>
        <end position="62"/>
    </location>
</feature>
<gene>
    <name evidence="2" type="ORF">JMJ77_003872</name>
</gene>
<organism evidence="2 3">
    <name type="scientific">Colletotrichum scovillei</name>
    <dbReference type="NCBI Taxonomy" id="1209932"/>
    <lineage>
        <taxon>Eukaryota</taxon>
        <taxon>Fungi</taxon>
        <taxon>Dikarya</taxon>
        <taxon>Ascomycota</taxon>
        <taxon>Pezizomycotina</taxon>
        <taxon>Sordariomycetes</taxon>
        <taxon>Hypocreomycetidae</taxon>
        <taxon>Glomerellales</taxon>
        <taxon>Glomerellaceae</taxon>
        <taxon>Colletotrichum</taxon>
        <taxon>Colletotrichum acutatum species complex</taxon>
    </lineage>
</organism>
<proteinExistence type="predicted"/>
<sequence>MLEIAHEPVARRETSATFQSGELRYSRWLGWLSWGNRGKRGNDGRDSQIMPQAQNDIGSVIV</sequence>
<evidence type="ECO:0000313" key="3">
    <source>
        <dbReference type="Proteomes" id="UP000699042"/>
    </source>
</evidence>
<dbReference type="EMBL" id="JAESDN010000010">
    <property type="protein sequence ID" value="KAG7044410.1"/>
    <property type="molecule type" value="Genomic_DNA"/>
</dbReference>
<evidence type="ECO:0000313" key="2">
    <source>
        <dbReference type="EMBL" id="KAG7044410.1"/>
    </source>
</evidence>
<comment type="caution">
    <text evidence="2">The sequence shown here is derived from an EMBL/GenBank/DDBJ whole genome shotgun (WGS) entry which is preliminary data.</text>
</comment>